<proteinExistence type="predicted"/>
<dbReference type="RefSeq" id="WP_168553230.1">
    <property type="nucleotide sequence ID" value="NZ_JAAWWL010000002.1"/>
</dbReference>
<organism evidence="1 2">
    <name type="scientific">Croceivirga thetidis</name>
    <dbReference type="NCBI Taxonomy" id="2721623"/>
    <lineage>
        <taxon>Bacteria</taxon>
        <taxon>Pseudomonadati</taxon>
        <taxon>Bacteroidota</taxon>
        <taxon>Flavobacteriia</taxon>
        <taxon>Flavobacteriales</taxon>
        <taxon>Flavobacteriaceae</taxon>
        <taxon>Croceivirga</taxon>
    </lineage>
</organism>
<name>A0ABX1GT01_9FLAO</name>
<gene>
    <name evidence="1" type="ORF">HCU67_14070</name>
</gene>
<evidence type="ECO:0000313" key="2">
    <source>
        <dbReference type="Proteomes" id="UP000718451"/>
    </source>
</evidence>
<keyword evidence="2" id="KW-1185">Reference proteome</keyword>
<evidence type="ECO:0008006" key="3">
    <source>
        <dbReference type="Google" id="ProtNLM"/>
    </source>
</evidence>
<dbReference type="PROSITE" id="PS51257">
    <property type="entry name" value="PROKAR_LIPOPROTEIN"/>
    <property type="match status" value="1"/>
</dbReference>
<protein>
    <recommendedName>
        <fullName evidence="3">Lipoprotein</fullName>
    </recommendedName>
</protein>
<evidence type="ECO:0000313" key="1">
    <source>
        <dbReference type="EMBL" id="NKI33080.1"/>
    </source>
</evidence>
<sequence length="212" mass="23665">MKKTLKTISGFAMVTLLLMGACQEKPKESKDEEPMEETEVLVTPKQIISIDQADSLFVNYKRRRANSIQKFEMGLQDEGDKPFEPTQFVTFNLEVVKNYIAYVEQEAYKAGTTVDSLRLYLGNYGNTEKGWKKKRRNTVFIVPAAEAEDGYGGIYIGEDGKAKLIRNLFNGGQEGEPRQKASLLPSFNTSLYNGGSLILNRGDAGPPPFGDF</sequence>
<accession>A0ABX1GT01</accession>
<comment type="caution">
    <text evidence="1">The sequence shown here is derived from an EMBL/GenBank/DDBJ whole genome shotgun (WGS) entry which is preliminary data.</text>
</comment>
<dbReference type="Proteomes" id="UP000718451">
    <property type="component" value="Unassembled WGS sequence"/>
</dbReference>
<reference evidence="1 2" key="1">
    <citation type="submission" date="2020-04" db="EMBL/GenBank/DDBJ databases">
        <authorList>
            <person name="Yoon J."/>
        </authorList>
    </citation>
    <scope>NUCLEOTIDE SEQUENCE [LARGE SCALE GENOMIC DNA]</scope>
    <source>
        <strain evidence="1 2">DJ-13</strain>
    </source>
</reference>
<dbReference type="EMBL" id="JAAWWL010000002">
    <property type="protein sequence ID" value="NKI33080.1"/>
    <property type="molecule type" value="Genomic_DNA"/>
</dbReference>